<reference evidence="7 8" key="1">
    <citation type="submission" date="2018-02" db="EMBL/GenBank/DDBJ databases">
        <title>The genomes of Aspergillus section Nigri reveals drivers in fungal speciation.</title>
        <authorList>
            <consortium name="DOE Joint Genome Institute"/>
            <person name="Vesth T.C."/>
            <person name="Nybo J."/>
            <person name="Theobald S."/>
            <person name="Brandl J."/>
            <person name="Frisvad J.C."/>
            <person name="Nielsen K.F."/>
            <person name="Lyhne E.K."/>
            <person name="Kogle M.E."/>
            <person name="Kuo A."/>
            <person name="Riley R."/>
            <person name="Clum A."/>
            <person name="Nolan M."/>
            <person name="Lipzen A."/>
            <person name="Salamov A."/>
            <person name="Henrissat B."/>
            <person name="Wiebenga A."/>
            <person name="De vries R.P."/>
            <person name="Grigoriev I.V."/>
            <person name="Mortensen U.H."/>
            <person name="Andersen M.R."/>
            <person name="Baker S.E."/>
        </authorList>
    </citation>
    <scope>NUCLEOTIDE SEQUENCE [LARGE SCALE GENOMIC DNA]</scope>
    <source>
        <strain evidence="7 8">CBS 112811</strain>
    </source>
</reference>
<dbReference type="InterPro" id="IPR000873">
    <property type="entry name" value="AMP-dep_synth/lig_dom"/>
</dbReference>
<dbReference type="AlphaFoldDB" id="A0A8G1QU92"/>
<evidence type="ECO:0000313" key="8">
    <source>
        <dbReference type="Proteomes" id="UP000249526"/>
    </source>
</evidence>
<keyword evidence="2" id="KW-0596">Phosphopantetheine</keyword>
<dbReference type="NCBIfam" id="TIGR01733">
    <property type="entry name" value="AA-adenyl-dom"/>
    <property type="match status" value="1"/>
</dbReference>
<dbReference type="InterPro" id="IPR010071">
    <property type="entry name" value="AA_adenyl_dom"/>
</dbReference>
<dbReference type="InterPro" id="IPR045851">
    <property type="entry name" value="AMP-bd_C_sf"/>
</dbReference>
<dbReference type="SUPFAM" id="SSF52777">
    <property type="entry name" value="CoA-dependent acyltransferases"/>
    <property type="match status" value="2"/>
</dbReference>
<proteinExistence type="inferred from homology"/>
<keyword evidence="4" id="KW-0436">Ligase</keyword>
<dbReference type="SUPFAM" id="SSF56801">
    <property type="entry name" value="Acetyl-CoA synthetase-like"/>
    <property type="match status" value="1"/>
</dbReference>
<dbReference type="GO" id="GO:0016874">
    <property type="term" value="F:ligase activity"/>
    <property type="evidence" value="ECO:0007669"/>
    <property type="project" value="UniProtKB-KW"/>
</dbReference>
<dbReference type="Gene3D" id="3.30.300.30">
    <property type="match status" value="1"/>
</dbReference>
<evidence type="ECO:0000256" key="2">
    <source>
        <dbReference type="ARBA" id="ARBA00022450"/>
    </source>
</evidence>
<gene>
    <name evidence="7" type="ORF">BO85DRAFT_431086</name>
</gene>
<feature type="domain" description="Carrier" evidence="6">
    <location>
        <begin position="578"/>
        <end position="654"/>
    </location>
</feature>
<dbReference type="InterPro" id="IPR036736">
    <property type="entry name" value="ACP-like_sf"/>
</dbReference>
<dbReference type="InterPro" id="IPR009081">
    <property type="entry name" value="PP-bd_ACP"/>
</dbReference>
<dbReference type="FunFam" id="3.30.559.30:FF:000002">
    <property type="entry name" value="Nonribosomal peptide synthase Pes1"/>
    <property type="match status" value="1"/>
</dbReference>
<dbReference type="Pfam" id="PF00668">
    <property type="entry name" value="Condensation"/>
    <property type="match status" value="1"/>
</dbReference>
<evidence type="ECO:0000259" key="6">
    <source>
        <dbReference type="PROSITE" id="PS50075"/>
    </source>
</evidence>
<dbReference type="Pfam" id="PF00501">
    <property type="entry name" value="AMP-binding"/>
    <property type="match status" value="1"/>
</dbReference>
<dbReference type="InterPro" id="IPR006162">
    <property type="entry name" value="Ppantetheine_attach_site"/>
</dbReference>
<comment type="pathway">
    <text evidence="1">Secondary metabolite biosynthesis.</text>
</comment>
<dbReference type="Gene3D" id="3.30.559.30">
    <property type="entry name" value="Nonribosomal peptide synthetase, condensation domain"/>
    <property type="match status" value="1"/>
</dbReference>
<dbReference type="Gene3D" id="3.40.50.12780">
    <property type="entry name" value="N-terminal domain of ligase-like"/>
    <property type="match status" value="1"/>
</dbReference>
<dbReference type="PROSITE" id="PS00012">
    <property type="entry name" value="PHOSPHOPANTETHEINE"/>
    <property type="match status" value="1"/>
</dbReference>
<evidence type="ECO:0000256" key="5">
    <source>
        <dbReference type="ARBA" id="ARBA00029454"/>
    </source>
</evidence>
<dbReference type="PROSITE" id="PS50075">
    <property type="entry name" value="CARRIER"/>
    <property type="match status" value="1"/>
</dbReference>
<dbReference type="EMBL" id="KZ825082">
    <property type="protein sequence ID" value="RAH52694.1"/>
    <property type="molecule type" value="Genomic_DNA"/>
</dbReference>
<evidence type="ECO:0000256" key="3">
    <source>
        <dbReference type="ARBA" id="ARBA00022553"/>
    </source>
</evidence>
<dbReference type="RefSeq" id="XP_025510616.1">
    <property type="nucleotide sequence ID" value="XM_025658319.1"/>
</dbReference>
<keyword evidence="8" id="KW-1185">Reference proteome</keyword>
<dbReference type="InterPro" id="IPR023213">
    <property type="entry name" value="CAT-like_dom_sf"/>
</dbReference>
<dbReference type="Gene3D" id="1.10.1200.10">
    <property type="entry name" value="ACP-like"/>
    <property type="match status" value="1"/>
</dbReference>
<evidence type="ECO:0000313" key="7">
    <source>
        <dbReference type="EMBL" id="RAH52694.1"/>
    </source>
</evidence>
<dbReference type="Gene3D" id="3.30.559.10">
    <property type="entry name" value="Chloramphenicol acetyltransferase-like domain"/>
    <property type="match status" value="1"/>
</dbReference>
<dbReference type="PANTHER" id="PTHR45398">
    <property type="match status" value="1"/>
</dbReference>
<keyword evidence="3" id="KW-0597">Phosphoprotein</keyword>
<dbReference type="InterPro" id="IPR042099">
    <property type="entry name" value="ANL_N_sf"/>
</dbReference>
<dbReference type="PANTHER" id="PTHR45398:SF1">
    <property type="entry name" value="ENZYME, PUTATIVE (JCVI)-RELATED"/>
    <property type="match status" value="1"/>
</dbReference>
<dbReference type="FunFam" id="3.30.300.30:FF:000015">
    <property type="entry name" value="Nonribosomal peptide synthase SidD"/>
    <property type="match status" value="1"/>
</dbReference>
<evidence type="ECO:0000256" key="4">
    <source>
        <dbReference type="ARBA" id="ARBA00022598"/>
    </source>
</evidence>
<sequence length="1049" mass="116704">MNRILHQFVFLIDQLCQSDPDRPVGDLEAFSPNDLREIRALHPENIPTVETSFPAIFAEQVAWSPEALAVDSQHGVKLTYAELDRLSDGLARYLISLGLMPQDEVGWCSEKTPWTVVGIVAIAKAGGIFIFLDPSHPPSRRAEILQTGQPRLILAISPHDGLFQYPDAQPVDAVVLVDERLLTELRDQKHGALPDSLQADSGLYNQFTSGSTGTPKGCLVEHSNFLSSAAIYTHRTNLTQQSRVFQVSSYNFDSSILEMLASLTVGACVCVPREEARSDDDLPGTMNDLAVTWALITPSLARTLLATSVPSLQDLVLAGEALSEVDVKTWVASVRLYNGYGPAECAILTTVNRIVNTDVAPNELGKPLASANWIVCPQDPNKLAPLGAAGELLIEGSIVGRGYLNDSHRTKHRVYLNGDLVRYTRDGSISYVGRKDLQVKIRGQRVELGEIEHRLWTHSLVNNAVVVYPTSGRCSRQLVGFLALTRVTSFAQNPDDVTLLPNHVLPTITEDVRIIENSLSSQLPSYMIPTVWVPLSSIPLLVSGKSNRRILLNWLAGLDDPTFTTIVNLGQNESTETRPWSQTEETLRTIWGKVLNLPFERIHLNSSFLRLGGNSISAMQVAGLARKANIDFPLTAVLGSSSLKELATSARAIPKISRAKAPSLFKRHPMLRARFQHQQRGNERHSQMITNEVFTSYRLQTHQSSALEDTCSALEASRVSLDIYSGPLLAADLVETETDQVLFFTIHHLVTDMVSWNVILGDLEDFLLRGEFRYAEEESYPFQDWCKLQEQHAQMLDPASVLPFSVPPADFDYWQMEHETNLLQDLVGEEIALDKDQTAKLLDTNDRVDVQDFIIAALLRSFVMVFDDRCPPTVFRYDHGRRPEGQEIDLSRTVGWLTTVTPVTVPVKAHDSLSTIVHRTHAVRSSIPGSGWPYFISRYLTEDGAAAFQSHNRIEVLLNYLGSGLHGQATTPVKTRLERSQAFSDSTEGGLGARGQPVRRFALFGVQVQLLDSRLIIQFEYNRRMKHQDGILRWISALRGLLDEDILLE</sequence>
<dbReference type="InterPro" id="IPR001242">
    <property type="entry name" value="Condensation_dom"/>
</dbReference>
<dbReference type="SUPFAM" id="SSF47336">
    <property type="entry name" value="ACP-like"/>
    <property type="match status" value="1"/>
</dbReference>
<evidence type="ECO:0000256" key="1">
    <source>
        <dbReference type="ARBA" id="ARBA00005179"/>
    </source>
</evidence>
<dbReference type="Proteomes" id="UP000249526">
    <property type="component" value="Unassembled WGS sequence"/>
</dbReference>
<dbReference type="GeneID" id="37161721"/>
<dbReference type="CDD" id="cd05918">
    <property type="entry name" value="A_NRPS_SidN3_like"/>
    <property type="match status" value="1"/>
</dbReference>
<protein>
    <submittedName>
        <fullName evidence="7">Acetyl-CoA synthetase-like protein</fullName>
    </submittedName>
</protein>
<name>A0A8G1QU92_9EURO</name>
<comment type="similarity">
    <text evidence="5">Belongs to the NRP synthetase family.</text>
</comment>
<accession>A0A8G1QU92</accession>
<organism evidence="7 8">
    <name type="scientific">Aspergillus piperis CBS 112811</name>
    <dbReference type="NCBI Taxonomy" id="1448313"/>
    <lineage>
        <taxon>Eukaryota</taxon>
        <taxon>Fungi</taxon>
        <taxon>Dikarya</taxon>
        <taxon>Ascomycota</taxon>
        <taxon>Pezizomycotina</taxon>
        <taxon>Eurotiomycetes</taxon>
        <taxon>Eurotiomycetidae</taxon>
        <taxon>Eurotiales</taxon>
        <taxon>Aspergillaceae</taxon>
        <taxon>Aspergillus</taxon>
        <taxon>Aspergillus subgen. Circumdati</taxon>
    </lineage>
</organism>
<dbReference type="Pfam" id="PF00550">
    <property type="entry name" value="PP-binding"/>
    <property type="match status" value="1"/>
</dbReference>